<dbReference type="GO" id="GO:0008610">
    <property type="term" value="P:lipid biosynthetic process"/>
    <property type="evidence" value="ECO:0007669"/>
    <property type="project" value="UniProtKB-ARBA"/>
</dbReference>
<dbReference type="Gene3D" id="3.40.50.1820">
    <property type="entry name" value="alpha/beta hydrolase"/>
    <property type="match status" value="1"/>
</dbReference>
<dbReference type="InterPro" id="IPR023213">
    <property type="entry name" value="CAT-like_dom_sf"/>
</dbReference>
<feature type="domain" description="Carrier" evidence="5">
    <location>
        <begin position="1872"/>
        <end position="1946"/>
    </location>
</feature>
<comment type="cofactor">
    <cofactor evidence="1">
        <name>pantetheine 4'-phosphate</name>
        <dbReference type="ChEBI" id="CHEBI:47942"/>
    </cofactor>
</comment>
<dbReference type="InterPro" id="IPR029058">
    <property type="entry name" value="AB_hydrolase_fold"/>
</dbReference>
<evidence type="ECO:0000256" key="3">
    <source>
        <dbReference type="ARBA" id="ARBA00022450"/>
    </source>
</evidence>
<keyword evidence="3" id="KW-0596">Phosphopantetheine</keyword>
<dbReference type="InterPro" id="IPR001242">
    <property type="entry name" value="Condensation_dom"/>
</dbReference>
<dbReference type="PROSITE" id="PS50075">
    <property type="entry name" value="CARRIER"/>
    <property type="match status" value="2"/>
</dbReference>
<dbReference type="InterPro" id="IPR025110">
    <property type="entry name" value="AMP-bd_C"/>
</dbReference>
<evidence type="ECO:0000256" key="2">
    <source>
        <dbReference type="ARBA" id="ARBA00006432"/>
    </source>
</evidence>
<dbReference type="InterPro" id="IPR045851">
    <property type="entry name" value="AMP-bd_C_sf"/>
</dbReference>
<evidence type="ECO:0000259" key="5">
    <source>
        <dbReference type="PROSITE" id="PS50075"/>
    </source>
</evidence>
<dbReference type="Gene3D" id="2.30.38.10">
    <property type="entry name" value="Luciferase, Domain 3"/>
    <property type="match status" value="1"/>
</dbReference>
<dbReference type="CDD" id="cd12117">
    <property type="entry name" value="A_NRPS_Srf_like"/>
    <property type="match status" value="1"/>
</dbReference>
<dbReference type="Pfam" id="PF00975">
    <property type="entry name" value="Thioesterase"/>
    <property type="match status" value="1"/>
</dbReference>
<dbReference type="GO" id="GO:0044550">
    <property type="term" value="P:secondary metabolite biosynthetic process"/>
    <property type="evidence" value="ECO:0007669"/>
    <property type="project" value="TreeGrafter"/>
</dbReference>
<dbReference type="NCBIfam" id="TIGR01733">
    <property type="entry name" value="AA-adenyl-dom"/>
    <property type="match status" value="2"/>
</dbReference>
<feature type="domain" description="Carrier" evidence="5">
    <location>
        <begin position="903"/>
        <end position="978"/>
    </location>
</feature>
<reference evidence="6 7" key="1">
    <citation type="submission" date="2019-07" db="EMBL/GenBank/DDBJ databases">
        <title>Lentzea xizangensis sp. nov., isolated from Qinghai-Tibetan Plateau Soils.</title>
        <authorList>
            <person name="Huang J."/>
        </authorList>
    </citation>
    <scope>NUCLEOTIDE SEQUENCE [LARGE SCALE GENOMIC DNA]</scope>
    <source>
        <strain evidence="6 7">FXJ1.1311</strain>
    </source>
</reference>
<dbReference type="SUPFAM" id="SSF53474">
    <property type="entry name" value="alpha/beta-Hydrolases"/>
    <property type="match status" value="1"/>
</dbReference>
<protein>
    <submittedName>
        <fullName evidence="6">Amino acid adenylation domain-containing protein</fullName>
    </submittedName>
</protein>
<dbReference type="InterPro" id="IPR010071">
    <property type="entry name" value="AA_adenyl_dom"/>
</dbReference>
<name>A0A563EJ96_9PSEU</name>
<keyword evidence="7" id="KW-1185">Reference proteome</keyword>
<dbReference type="Pfam" id="PF13193">
    <property type="entry name" value="AMP-binding_C"/>
    <property type="match status" value="2"/>
</dbReference>
<dbReference type="SMART" id="SM00823">
    <property type="entry name" value="PKS_PP"/>
    <property type="match status" value="2"/>
</dbReference>
<dbReference type="InterPro" id="IPR001031">
    <property type="entry name" value="Thioesterase"/>
</dbReference>
<dbReference type="FunFam" id="1.10.1200.10:FF:000016">
    <property type="entry name" value="Non-ribosomal peptide synthase"/>
    <property type="match status" value="1"/>
</dbReference>
<proteinExistence type="inferred from homology"/>
<dbReference type="Gene3D" id="1.10.1200.10">
    <property type="entry name" value="ACP-like"/>
    <property type="match status" value="1"/>
</dbReference>
<dbReference type="CDD" id="cd05930">
    <property type="entry name" value="A_NRPS"/>
    <property type="match status" value="1"/>
</dbReference>
<dbReference type="GO" id="GO:0072330">
    <property type="term" value="P:monocarboxylic acid biosynthetic process"/>
    <property type="evidence" value="ECO:0007669"/>
    <property type="project" value="UniProtKB-ARBA"/>
</dbReference>
<dbReference type="SUPFAM" id="SSF56801">
    <property type="entry name" value="Acetyl-CoA synthetase-like"/>
    <property type="match status" value="2"/>
</dbReference>
<evidence type="ECO:0000313" key="6">
    <source>
        <dbReference type="EMBL" id="TWP46723.1"/>
    </source>
</evidence>
<keyword evidence="4" id="KW-0597">Phosphoprotein</keyword>
<accession>A0A563EJ96</accession>
<sequence length="2166" mass="228163">MIPLSHAQRRLWFLNRMEPGYHIPFTLRLRGDVDADALATALADVAGRHEVLRTVFPDSDGVPSQCVLPAAPELVRLPFTPDAVEEAAGLPFDLAVDLPLRAWLFTVSQDEFLLLVVVHHIASDGWSMGLLLRDLADAYAARRCGRAPAWAPLPVQYADYTLWQRDVLGGEDDPDSELSRQLAHWADALAGAPEELVLPFDRPRPAVASGQTALEPVWIEPSVQAQLAALARSAGATTFMALQAGLAVLLSRLGAGTDVPIGSVVAGRTDEALDDLVGFFVNTLVLRTDVSGAPSFRTVLDRVRETDLAAYAHQDVPFERLVEVLNPARSLARHPLFQVMLVLQNNSDGAVTFPGADAAVEPVGAPGSRFDLTVNLKERAGGGIGGVVEYATDLFDASTAAAFSARFAAVLAQLVADPEASVDAVDVLLPGEPVVVDTAVELPDVCVHTVFEEHAAATPGAIALVSDGVPITYGELNARANAVAAGITPGSLVGLCLDRGPDLVAAMLGVLKAGAGYVPLDPAHPAGRRDAIVASAGISAVLTSVSGSVPENPGVAVDPRSVACVLFTSGSTGVPKGSAASHRSVVRTFLGQDFVHFGRSEVFLSCAPMSWDAFVLELFGALLHGGTCVLAASPDPAEISRLVERHDVTTLWLSAGLFAVVADVCPAVFGQVRQVMTGGDAPSVPHVTRIRRDFPALRLVHGYGPVESMVFATCHQIAVADGERIPIGLPIGNTTVFVLDAVLRPVPPGVVGEVYVGGLGLADGYAGQPGTTAERFVASPFGVGERLYRTGDLARTRADGVLEFAGRADDQVKVRGFRIEPGEVEAALAGVVRQAAVVVRSGKLVAYVVGAADLDLKGYLAERLPQHMVPSAFVPLDALPLTPNGKLDRRALPDPVFEVSGRAPRTEAETVMCGLFADVLGLASAGPDDGFFDLGGHSLLAMRLVSRVRTAFGVDLAIRAVFESPTPAGLVLRLGPASTRPVLRPGDRPEHPPLSFAQQRLWFLSQLGDDSAYNVPFALRLSGALDVGALRDALTAVVARHEALRTVFRVHDGEPYQHVLDSNVLLDVRKHTPEAVEEAAWAPFDLALDVPFRASLFTAGPAEHVLLLVMHHIACDGWSMGPLLNDLVAAYRGEPLRPTAVSYVDYSLWQRELLASDDQLTYWTSALDGLPEELSLPADRPRPAVPSGASGSVPVHVPAEVRDRLVALARSSDSTLFMVLHAAVVLLLSRMGAGDDVPIGTPVAGRTEEALDDVVGFFVNTLVLRTDVSGAPSFGELLARVRETDLGAFAHQELPFERLVEVLNPARSVSRHPLFQVMLVLQNNSGASVELPGVEVSTEPIGGGGVKFDLNVSLGESADGIDGVVQYSADLFDPATAASLVARFVAVLEQIAFERPVDVLLPGERSRLLVSWNDTAHEVPAAAVHELFEAQAARTPDAVAVVDGEVSLTYAELNARANQLARRLVREGAGPEQVVALMMPRSADLVVALLGVLKSGAAYLPIELDYPASRIKYLLDDARPVLALRSLGELDGCTSNLDSAVRPENPAYVIYTSGSTGKPKGVVVSHASVVDYLAWAAQAYPGAAGESVFHSPIAFDLTVTSVHVPLVVGGCVKIGPLESCTLLKATPSHLALVDFMPSGDLVLGGEQLLGEMVAHWPDVTVINEYGPTEATVGCVEYRIRPGDPVPAGAVPIGRPTWNTQVYVLDSSLHPVPVGVVGELYIAGDGLARGYLNRPGLTASRFVASPFAAGTRMYRTGDLVRWLASGDLEYLGRADDQVKLRGFRVELGEIESALSSCPGVAQAAVVVREELQQLVAYVVGDVDVAALRGRVADVLPQHMVPSAFVVLPALPLTPNGKLDRAALPAPPGAAGRAPRTSLEATLCGLFASVLGLSEVDVDSGFFDLGGHSLLAVRLLASLRSLGLSLTIADLFAAPTVAGLAALVDSGPGDAHAVLLPLRTGPGTPLFCVHPAAGVSWVYSGLLRHVDGPVHGLQSRTPGASSLAEMVKDYLEQIRAVQPSGPYRLLGWSFGGTVAHEMARELRASGEEVSLLAVLDGYPASLPRSADVSPEEVLESIGNPAGVDADRLVSAFVHNVGLLADAATGPFDGEMLFFHAAGSPSPALWEPLVSSLEVHEVAFAHGELMQRDALAHIGPVLAARTAQATGAM</sequence>
<organism evidence="6 7">
    <name type="scientific">Lentzea tibetensis</name>
    <dbReference type="NCBI Taxonomy" id="2591470"/>
    <lineage>
        <taxon>Bacteria</taxon>
        <taxon>Bacillati</taxon>
        <taxon>Actinomycetota</taxon>
        <taxon>Actinomycetes</taxon>
        <taxon>Pseudonocardiales</taxon>
        <taxon>Pseudonocardiaceae</taxon>
        <taxon>Lentzea</taxon>
    </lineage>
</organism>
<dbReference type="Gene3D" id="3.30.300.30">
    <property type="match status" value="2"/>
</dbReference>
<dbReference type="GO" id="GO:0043041">
    <property type="term" value="P:amino acid activation for nonribosomal peptide biosynthetic process"/>
    <property type="evidence" value="ECO:0007669"/>
    <property type="project" value="TreeGrafter"/>
</dbReference>
<dbReference type="GO" id="GO:0005829">
    <property type="term" value="C:cytosol"/>
    <property type="evidence" value="ECO:0007669"/>
    <property type="project" value="TreeGrafter"/>
</dbReference>
<dbReference type="SUPFAM" id="SSF52777">
    <property type="entry name" value="CoA-dependent acyltransferases"/>
    <property type="match status" value="4"/>
</dbReference>
<dbReference type="GO" id="GO:0003824">
    <property type="term" value="F:catalytic activity"/>
    <property type="evidence" value="ECO:0007669"/>
    <property type="project" value="InterPro"/>
</dbReference>
<comment type="caution">
    <text evidence="6">The sequence shown here is derived from an EMBL/GenBank/DDBJ whole genome shotgun (WGS) entry which is preliminary data.</text>
</comment>
<dbReference type="InterPro" id="IPR042099">
    <property type="entry name" value="ANL_N_sf"/>
</dbReference>
<dbReference type="PANTHER" id="PTHR45527">
    <property type="entry name" value="NONRIBOSOMAL PEPTIDE SYNTHETASE"/>
    <property type="match status" value="1"/>
</dbReference>
<dbReference type="Pfam" id="PF00668">
    <property type="entry name" value="Condensation"/>
    <property type="match status" value="2"/>
</dbReference>
<dbReference type="Gene3D" id="3.40.50.12780">
    <property type="entry name" value="N-terminal domain of ligase-like"/>
    <property type="match status" value="1"/>
</dbReference>
<dbReference type="GO" id="GO:0031177">
    <property type="term" value="F:phosphopantetheine binding"/>
    <property type="evidence" value="ECO:0007669"/>
    <property type="project" value="InterPro"/>
</dbReference>
<dbReference type="Gene3D" id="3.30.559.10">
    <property type="entry name" value="Chloramphenicol acetyltransferase-like domain"/>
    <property type="match status" value="2"/>
</dbReference>
<dbReference type="OrthoDB" id="2472181at2"/>
<dbReference type="InterPro" id="IPR006162">
    <property type="entry name" value="Ppantetheine_attach_site"/>
</dbReference>
<dbReference type="EMBL" id="VOBR01000030">
    <property type="protein sequence ID" value="TWP46723.1"/>
    <property type="molecule type" value="Genomic_DNA"/>
</dbReference>
<dbReference type="FunFam" id="1.10.1200.10:FF:000005">
    <property type="entry name" value="Nonribosomal peptide synthetase 1"/>
    <property type="match status" value="1"/>
</dbReference>
<dbReference type="Gene3D" id="3.30.559.30">
    <property type="entry name" value="Nonribosomal peptide synthetase, condensation domain"/>
    <property type="match status" value="2"/>
</dbReference>
<dbReference type="PANTHER" id="PTHR45527:SF1">
    <property type="entry name" value="FATTY ACID SYNTHASE"/>
    <property type="match status" value="1"/>
</dbReference>
<dbReference type="InterPro" id="IPR000873">
    <property type="entry name" value="AMP-dep_synth/lig_dom"/>
</dbReference>
<dbReference type="PROSITE" id="PS00012">
    <property type="entry name" value="PHOSPHOPANTETHEINE"/>
    <property type="match status" value="2"/>
</dbReference>
<evidence type="ECO:0000256" key="4">
    <source>
        <dbReference type="ARBA" id="ARBA00022553"/>
    </source>
</evidence>
<dbReference type="Pfam" id="PF00501">
    <property type="entry name" value="AMP-binding"/>
    <property type="match status" value="2"/>
</dbReference>
<comment type="similarity">
    <text evidence="2">Belongs to the ATP-dependent AMP-binding enzyme family.</text>
</comment>
<dbReference type="RefSeq" id="WP_146358458.1">
    <property type="nucleotide sequence ID" value="NZ_VOBR01000030.1"/>
</dbReference>
<dbReference type="FunFam" id="3.30.300.30:FF:000010">
    <property type="entry name" value="Enterobactin synthetase component F"/>
    <property type="match status" value="1"/>
</dbReference>
<dbReference type="PROSITE" id="PS00455">
    <property type="entry name" value="AMP_BINDING"/>
    <property type="match status" value="2"/>
</dbReference>
<evidence type="ECO:0000256" key="1">
    <source>
        <dbReference type="ARBA" id="ARBA00001957"/>
    </source>
</evidence>
<dbReference type="CDD" id="cd19540">
    <property type="entry name" value="LCL_NRPS-like"/>
    <property type="match status" value="2"/>
</dbReference>
<dbReference type="InterPro" id="IPR020806">
    <property type="entry name" value="PKS_PP-bd"/>
</dbReference>
<dbReference type="InterPro" id="IPR020845">
    <property type="entry name" value="AMP-binding_CS"/>
</dbReference>
<evidence type="ECO:0000313" key="7">
    <source>
        <dbReference type="Proteomes" id="UP000316639"/>
    </source>
</evidence>
<dbReference type="Gene3D" id="3.40.50.980">
    <property type="match status" value="2"/>
</dbReference>
<dbReference type="Proteomes" id="UP000316639">
    <property type="component" value="Unassembled WGS sequence"/>
</dbReference>
<dbReference type="InterPro" id="IPR009081">
    <property type="entry name" value="PP-bd_ACP"/>
</dbReference>
<dbReference type="InterPro" id="IPR036736">
    <property type="entry name" value="ACP-like_sf"/>
</dbReference>
<gene>
    <name evidence="6" type="ORF">FKR81_34615</name>
</gene>
<dbReference type="SUPFAM" id="SSF47336">
    <property type="entry name" value="ACP-like"/>
    <property type="match status" value="2"/>
</dbReference>
<dbReference type="FunFam" id="2.30.38.10:FF:000001">
    <property type="entry name" value="Non-ribosomal peptide synthetase PvdI"/>
    <property type="match status" value="2"/>
</dbReference>
<dbReference type="Pfam" id="PF00550">
    <property type="entry name" value="PP-binding"/>
    <property type="match status" value="2"/>
</dbReference>